<dbReference type="EMBL" id="BMQN01000003">
    <property type="protein sequence ID" value="GGR92769.1"/>
    <property type="molecule type" value="Genomic_DNA"/>
</dbReference>
<gene>
    <name evidence="1" type="ORF">GCM10008960_19700</name>
</gene>
<evidence type="ECO:0000313" key="1">
    <source>
        <dbReference type="EMBL" id="GGR92769.1"/>
    </source>
</evidence>
<protein>
    <recommendedName>
        <fullName evidence="3">GNAT family N-acetyltransferase</fullName>
    </recommendedName>
</protein>
<dbReference type="Gene3D" id="3.40.630.30">
    <property type="match status" value="1"/>
</dbReference>
<dbReference type="Proteomes" id="UP000644548">
    <property type="component" value="Unassembled WGS sequence"/>
</dbReference>
<reference evidence="2" key="1">
    <citation type="journal article" date="2019" name="Int. J. Syst. Evol. Microbiol.">
        <title>The Global Catalogue of Microorganisms (GCM) 10K type strain sequencing project: providing services to taxonomists for standard genome sequencing and annotation.</title>
        <authorList>
            <consortium name="The Broad Institute Genomics Platform"/>
            <consortium name="The Broad Institute Genome Sequencing Center for Infectious Disease"/>
            <person name="Wu L."/>
            <person name="Ma J."/>
        </authorList>
    </citation>
    <scope>NUCLEOTIDE SEQUENCE [LARGE SCALE GENOMIC DNA]</scope>
    <source>
        <strain evidence="2">JCM 31405</strain>
    </source>
</reference>
<dbReference type="InterPro" id="IPR016181">
    <property type="entry name" value="Acyl_CoA_acyltransferase"/>
</dbReference>
<dbReference type="SUPFAM" id="SSF55729">
    <property type="entry name" value="Acyl-CoA N-acyltransferases (Nat)"/>
    <property type="match status" value="1"/>
</dbReference>
<proteinExistence type="predicted"/>
<evidence type="ECO:0008006" key="3">
    <source>
        <dbReference type="Google" id="ProtNLM"/>
    </source>
</evidence>
<organism evidence="1 2">
    <name type="scientific">Deinococcus sedimenti</name>
    <dbReference type="NCBI Taxonomy" id="1867090"/>
    <lineage>
        <taxon>Bacteria</taxon>
        <taxon>Thermotogati</taxon>
        <taxon>Deinococcota</taxon>
        <taxon>Deinococci</taxon>
        <taxon>Deinococcales</taxon>
        <taxon>Deinococcaceae</taxon>
        <taxon>Deinococcus</taxon>
    </lineage>
</organism>
<keyword evidence="2" id="KW-1185">Reference proteome</keyword>
<evidence type="ECO:0000313" key="2">
    <source>
        <dbReference type="Proteomes" id="UP000644548"/>
    </source>
</evidence>
<comment type="caution">
    <text evidence="1">The sequence shown here is derived from an EMBL/GenBank/DDBJ whole genome shotgun (WGS) entry which is preliminary data.</text>
</comment>
<sequence>MEAQLHHARTLGLHSVSLLTTTAPEYFPRFGFQPIPRQGAPQTLLASREFQDACPATATLMHLPLHTQETP</sequence>
<name>A0ABQ2S5K9_9DEIO</name>
<accession>A0ABQ2S5K9</accession>